<feature type="compositionally biased region" description="Low complexity" evidence="7">
    <location>
        <begin position="99"/>
        <end position="113"/>
    </location>
</feature>
<feature type="region of interest" description="Disordered" evidence="7">
    <location>
        <begin position="64"/>
        <end position="129"/>
    </location>
</feature>
<evidence type="ECO:0000313" key="8">
    <source>
        <dbReference type="EMBL" id="PWN22016.1"/>
    </source>
</evidence>
<evidence type="ECO:0000256" key="2">
    <source>
        <dbReference type="ARBA" id="ARBA00008320"/>
    </source>
</evidence>
<keyword evidence="9" id="KW-1185">Reference proteome</keyword>
<dbReference type="RefSeq" id="XP_025349176.1">
    <property type="nucleotide sequence ID" value="XM_025492167.1"/>
</dbReference>
<feature type="region of interest" description="Disordered" evidence="7">
    <location>
        <begin position="1"/>
        <end position="39"/>
    </location>
</feature>
<feature type="compositionally biased region" description="Low complexity" evidence="7">
    <location>
        <begin position="73"/>
        <end position="86"/>
    </location>
</feature>
<dbReference type="GO" id="GO:0030488">
    <property type="term" value="P:tRNA methylation"/>
    <property type="evidence" value="ECO:0007669"/>
    <property type="project" value="InterPro"/>
</dbReference>
<dbReference type="STRING" id="1684307.A0A316U9Y0"/>
<feature type="region of interest" description="Disordered" evidence="7">
    <location>
        <begin position="579"/>
        <end position="603"/>
    </location>
</feature>
<evidence type="ECO:0000256" key="5">
    <source>
        <dbReference type="ARBA" id="ARBA00023242"/>
    </source>
</evidence>
<evidence type="ECO:0000313" key="9">
    <source>
        <dbReference type="Proteomes" id="UP000245942"/>
    </source>
</evidence>
<feature type="compositionally biased region" description="Basic and acidic residues" evidence="7">
    <location>
        <begin position="579"/>
        <end position="595"/>
    </location>
</feature>
<dbReference type="GO" id="GO:0031515">
    <property type="term" value="C:tRNA (m1A) methyltransferase complex"/>
    <property type="evidence" value="ECO:0007669"/>
    <property type="project" value="InterPro"/>
</dbReference>
<dbReference type="Pfam" id="PF04189">
    <property type="entry name" value="Gcd10p"/>
    <property type="match status" value="1"/>
</dbReference>
<gene>
    <name evidence="8" type="ORF">BCV69DRAFT_281927</name>
</gene>
<reference evidence="8 9" key="1">
    <citation type="journal article" date="2018" name="Mol. Biol. Evol.">
        <title>Broad Genomic Sampling Reveals a Smut Pathogenic Ancestry of the Fungal Clade Ustilaginomycotina.</title>
        <authorList>
            <person name="Kijpornyongpan T."/>
            <person name="Mondo S.J."/>
            <person name="Barry K."/>
            <person name="Sandor L."/>
            <person name="Lee J."/>
            <person name="Lipzen A."/>
            <person name="Pangilinan J."/>
            <person name="LaButti K."/>
            <person name="Hainaut M."/>
            <person name="Henrissat B."/>
            <person name="Grigoriev I.V."/>
            <person name="Spatafora J.W."/>
            <person name="Aime M.C."/>
        </authorList>
    </citation>
    <scope>NUCLEOTIDE SEQUENCE [LARGE SCALE GENOMIC DNA]</scope>
    <source>
        <strain evidence="8 9">MCA 4718</strain>
    </source>
</reference>
<keyword evidence="4" id="KW-0819">tRNA processing</keyword>
<comment type="subcellular location">
    <subcellularLocation>
        <location evidence="1">Nucleus</location>
    </subcellularLocation>
</comment>
<keyword evidence="5" id="KW-0539">Nucleus</keyword>
<evidence type="ECO:0000256" key="4">
    <source>
        <dbReference type="ARBA" id="ARBA00022694"/>
    </source>
</evidence>
<comment type="similarity">
    <text evidence="2">Belongs to the TRM6/GCD10 family.</text>
</comment>
<dbReference type="OrthoDB" id="10254665at2759"/>
<dbReference type="GeneID" id="37013901"/>
<name>A0A316U9Y0_9BASI</name>
<dbReference type="AlphaFoldDB" id="A0A316U9Y0"/>
<evidence type="ECO:0000256" key="6">
    <source>
        <dbReference type="ARBA" id="ARBA00032319"/>
    </source>
</evidence>
<feature type="compositionally biased region" description="Low complexity" evidence="7">
    <location>
        <begin position="624"/>
        <end position="633"/>
    </location>
</feature>
<accession>A0A316U9Y0</accession>
<proteinExistence type="inferred from homology"/>
<protein>
    <recommendedName>
        <fullName evidence="3">tRNA (adenine(58)-N(1))-methyltransferase non-catalytic subunit TRM6</fullName>
    </recommendedName>
    <alternativeName>
        <fullName evidence="6">tRNA(m1A58)-methyltransferase subunit TRM6</fullName>
    </alternativeName>
</protein>
<feature type="region of interest" description="Disordered" evidence="7">
    <location>
        <begin position="196"/>
        <end position="223"/>
    </location>
</feature>
<dbReference type="GO" id="GO:0005634">
    <property type="term" value="C:nucleus"/>
    <property type="evidence" value="ECO:0007669"/>
    <property type="project" value="UniProtKB-SubCell"/>
</dbReference>
<dbReference type="EMBL" id="KZ819324">
    <property type="protein sequence ID" value="PWN22016.1"/>
    <property type="molecule type" value="Genomic_DNA"/>
</dbReference>
<dbReference type="Proteomes" id="UP000245942">
    <property type="component" value="Unassembled WGS sequence"/>
</dbReference>
<feature type="region of interest" description="Disordered" evidence="7">
    <location>
        <begin position="622"/>
        <end position="653"/>
    </location>
</feature>
<feature type="compositionally biased region" description="Basic residues" evidence="7">
    <location>
        <begin position="205"/>
        <end position="215"/>
    </location>
</feature>
<dbReference type="InterPro" id="IPR017423">
    <property type="entry name" value="TRM6"/>
</dbReference>
<sequence length="653" mass="69861">MSASATASTSIADPSREATASTSSSSSTTAAAPIHPLRRRLSTIAASDHLYLRLPSGAIKYVKPWGSPAGSSTTGTAAGQEEQQQQDGPGNADAEAEAESSTAGAGSATTTTPGGAGKGKRARKPASLRTTKVVSLGKFGNFDLQDLEGVPFGWTWEIGPPKAAPAVKEEAGEVKDEDTVMEAGDDAAAVAAAAAVATRSGTGKKGGKGGGRGKKGGASSDLSTAPGALRIMVGTTLAELEETDATNEDIFDDPTVAPRLTMVDVQALRDSGLEGQELIDELTKASSSFEKRTVWSQDKFIKKKEAKHLKLFTPLPPSMAVMAEYHFERSPEKVRGLRVDALAQMLSFAGVAPGGRYLVVDGTSGLLTAACLDRMGGHGRLLAIHDNDSVPEFDIVRSINFPSHVVDDVLRTLHWAQVDGEYQHPYIPPMPERLDDAVKDSGAEGLKAFRARERERHRMGKKYAAKAELDELREELFEGDFDGVLIACGYEPVSIISSLLPYLAGSAQICVHSPLLQPLVEAHAILRASHEIVNLSLTEPWLRRYQVLPGRTHPEMNTSATGGYILHGIRVLTDEMAREEMRKEEERRKSEKMREEEEEGTGAEAVAVAVAEAFVPVPDVKGSVQVAAPPQEQEQAEVEEEGRERKRVKTTAN</sequence>
<dbReference type="PANTHER" id="PTHR12945">
    <property type="entry name" value="TRANSLATION INITIATION FACTOR EIF3-RELATED"/>
    <property type="match status" value="1"/>
</dbReference>
<organism evidence="8 9">
    <name type="scientific">Pseudomicrostroma glucosiphilum</name>
    <dbReference type="NCBI Taxonomy" id="1684307"/>
    <lineage>
        <taxon>Eukaryota</taxon>
        <taxon>Fungi</taxon>
        <taxon>Dikarya</taxon>
        <taxon>Basidiomycota</taxon>
        <taxon>Ustilaginomycotina</taxon>
        <taxon>Exobasidiomycetes</taxon>
        <taxon>Microstromatales</taxon>
        <taxon>Microstromatales incertae sedis</taxon>
        <taxon>Pseudomicrostroma</taxon>
    </lineage>
</organism>
<evidence type="ECO:0000256" key="1">
    <source>
        <dbReference type="ARBA" id="ARBA00004123"/>
    </source>
</evidence>
<evidence type="ECO:0000256" key="3">
    <source>
        <dbReference type="ARBA" id="ARBA00021704"/>
    </source>
</evidence>
<feature type="compositionally biased region" description="Low complexity" evidence="7">
    <location>
        <begin position="1"/>
        <end position="32"/>
    </location>
</feature>
<evidence type="ECO:0000256" key="7">
    <source>
        <dbReference type="SAM" id="MobiDB-lite"/>
    </source>
</evidence>
<dbReference type="PANTHER" id="PTHR12945:SF0">
    <property type="entry name" value="TRNA (ADENINE(58)-N(1))-METHYLTRANSFERASE NON-CATALYTIC SUBUNIT TRM6"/>
    <property type="match status" value="1"/>
</dbReference>